<protein>
    <recommendedName>
        <fullName evidence="3">Histidine-specific methyltransferase SAM-dependent domain-containing protein</fullName>
    </recommendedName>
</protein>
<gene>
    <name evidence="4" type="ORF">K7432_015506</name>
</gene>
<keyword evidence="5" id="KW-1185">Reference proteome</keyword>
<dbReference type="InterPro" id="IPR051128">
    <property type="entry name" value="EgtD_Methyltrsf_superfamily"/>
</dbReference>
<evidence type="ECO:0000259" key="3">
    <source>
        <dbReference type="Pfam" id="PF10017"/>
    </source>
</evidence>
<dbReference type="InterPro" id="IPR007213">
    <property type="entry name" value="Ppm1/Ppm2/Tcmp"/>
</dbReference>
<dbReference type="Pfam" id="PF10017">
    <property type="entry name" value="Methyltransf_33"/>
    <property type="match status" value="1"/>
</dbReference>
<dbReference type="PANTHER" id="PTHR43397">
    <property type="entry name" value="ERGOTHIONEINE BIOSYNTHESIS PROTEIN 1"/>
    <property type="match status" value="1"/>
</dbReference>
<dbReference type="Pfam" id="PF04072">
    <property type="entry name" value="LCM"/>
    <property type="match status" value="1"/>
</dbReference>
<sequence length="498" mass="56160">MTIPSDLIVFEIDVPERLQARMERLASSETKVNFSRTLVPADLAGDWITPLCATNFTKEKPTLWIIEGVLPYLNDEATCRLLETLRGYSAHGSQMWCDHIHSDILVTLEQDSVLDRRRELLVPWCSTWSDPVNQLARSGWAGRAWTLNNLITPLPENPPASWMPTISSSDATLDTQYRWFISAKVQSKSQKDLLMGLCEIPKRVQIKYIYDCLGSQIFEQVTKAPGYYLTKTECAIIDRHADDIAACVAARTLIELGSGSSEKAKKLLDIFHVGGDLTHYIAVDISADALEKSKCALRAQYKNLVIKSMAGDFTDPIPFDIEARPALVTMLGSTIENQLPQERHHLFCNIHSQMQRGDALLLGLDLVKDEEAMISAYGDGKGSLAAFFKNGLTVLNYELGANFDLDNFNHITTWNRQCRRVENLLQAKVPHVVTLSNPNSAVHFKEKEELQVGISYKFCKEEVRTELLNAGFSLSCWWEEPKGRYALVRSHCIIHEER</sequence>
<feature type="domain" description="Histidine-specific methyltransferase SAM-dependent" evidence="3">
    <location>
        <begin position="190"/>
        <end position="488"/>
    </location>
</feature>
<name>A0ABR2VMZ2_9FUNG</name>
<evidence type="ECO:0000256" key="1">
    <source>
        <dbReference type="ARBA" id="ARBA00022603"/>
    </source>
</evidence>
<evidence type="ECO:0000256" key="2">
    <source>
        <dbReference type="ARBA" id="ARBA00022679"/>
    </source>
</evidence>
<dbReference type="Proteomes" id="UP001479436">
    <property type="component" value="Unassembled WGS sequence"/>
</dbReference>
<comment type="caution">
    <text evidence="4">The sequence shown here is derived from an EMBL/GenBank/DDBJ whole genome shotgun (WGS) entry which is preliminary data.</text>
</comment>
<dbReference type="Gene3D" id="3.40.50.150">
    <property type="entry name" value="Vaccinia Virus protein VP39"/>
    <property type="match status" value="2"/>
</dbReference>
<keyword evidence="1" id="KW-0489">Methyltransferase</keyword>
<dbReference type="InterPro" id="IPR019257">
    <property type="entry name" value="MeTrfase_dom"/>
</dbReference>
<keyword evidence="2" id="KW-0808">Transferase</keyword>
<dbReference type="InterPro" id="IPR029063">
    <property type="entry name" value="SAM-dependent_MTases_sf"/>
</dbReference>
<proteinExistence type="predicted"/>
<evidence type="ECO:0000313" key="5">
    <source>
        <dbReference type="Proteomes" id="UP001479436"/>
    </source>
</evidence>
<evidence type="ECO:0000313" key="4">
    <source>
        <dbReference type="EMBL" id="KAK9685403.1"/>
    </source>
</evidence>
<accession>A0ABR2VMZ2</accession>
<organism evidence="4 5">
    <name type="scientific">Basidiobolus ranarum</name>
    <dbReference type="NCBI Taxonomy" id="34480"/>
    <lineage>
        <taxon>Eukaryota</taxon>
        <taxon>Fungi</taxon>
        <taxon>Fungi incertae sedis</taxon>
        <taxon>Zoopagomycota</taxon>
        <taxon>Entomophthoromycotina</taxon>
        <taxon>Basidiobolomycetes</taxon>
        <taxon>Basidiobolales</taxon>
        <taxon>Basidiobolaceae</taxon>
        <taxon>Basidiobolus</taxon>
    </lineage>
</organism>
<dbReference type="EMBL" id="JASJQH010009005">
    <property type="protein sequence ID" value="KAK9685403.1"/>
    <property type="molecule type" value="Genomic_DNA"/>
</dbReference>
<reference evidence="4 5" key="1">
    <citation type="submission" date="2023-04" db="EMBL/GenBank/DDBJ databases">
        <title>Genome of Basidiobolus ranarum AG-B5.</title>
        <authorList>
            <person name="Stajich J.E."/>
            <person name="Carter-House D."/>
            <person name="Gryganskyi A."/>
        </authorList>
    </citation>
    <scope>NUCLEOTIDE SEQUENCE [LARGE SCALE GENOMIC DNA]</scope>
    <source>
        <strain evidence="4 5">AG-B5</strain>
    </source>
</reference>
<dbReference type="PANTHER" id="PTHR43397:SF1">
    <property type="entry name" value="ERGOTHIONEINE BIOSYNTHESIS PROTEIN 1"/>
    <property type="match status" value="1"/>
</dbReference>
<dbReference type="SUPFAM" id="SSF53335">
    <property type="entry name" value="S-adenosyl-L-methionine-dependent methyltransferases"/>
    <property type="match status" value="2"/>
</dbReference>